<evidence type="ECO:0000256" key="6">
    <source>
        <dbReference type="ARBA" id="ARBA00022989"/>
    </source>
</evidence>
<dbReference type="Gene3D" id="1.10.3470.10">
    <property type="entry name" value="ABC transporter involved in vitamin B12 uptake, BtuC"/>
    <property type="match status" value="1"/>
</dbReference>
<reference evidence="10 11" key="1">
    <citation type="journal article" date="2023" name="Microbiol. Resour. Announc.">
        <title>Complete Genome of 'Candidatus Phytoplasma rubi' RS, a Phytopathogenic Bacterium Associated with Rubus Stunt Disease.</title>
        <authorList>
            <person name="Duckeck D."/>
            <person name="Zubert C."/>
            <person name="Bohm J.W."/>
            <person name="Carminati G."/>
            <person name="Schneider B."/>
            <person name="Kube M."/>
        </authorList>
    </citation>
    <scope>NUCLEOTIDE SEQUENCE [LARGE SCALE GENOMIC DNA]</scope>
    <source>
        <strain evidence="10 11">RS</strain>
    </source>
</reference>
<evidence type="ECO:0000313" key="11">
    <source>
        <dbReference type="Proteomes" id="UP001164727"/>
    </source>
</evidence>
<evidence type="ECO:0000256" key="2">
    <source>
        <dbReference type="ARBA" id="ARBA00008034"/>
    </source>
</evidence>
<dbReference type="Pfam" id="PF00950">
    <property type="entry name" value="ABC-3"/>
    <property type="match status" value="1"/>
</dbReference>
<dbReference type="InterPro" id="IPR037294">
    <property type="entry name" value="ABC_BtuC-like"/>
</dbReference>
<dbReference type="PANTHER" id="PTHR30477">
    <property type="entry name" value="ABC-TRANSPORTER METAL-BINDING PROTEIN"/>
    <property type="match status" value="1"/>
</dbReference>
<keyword evidence="4" id="KW-1003">Cell membrane</keyword>
<comment type="similarity">
    <text evidence="2 8">Belongs to the ABC-3 integral membrane protein family.</text>
</comment>
<evidence type="ECO:0000256" key="4">
    <source>
        <dbReference type="ARBA" id="ARBA00022475"/>
    </source>
</evidence>
<evidence type="ECO:0000256" key="5">
    <source>
        <dbReference type="ARBA" id="ARBA00022692"/>
    </source>
</evidence>
<evidence type="ECO:0000256" key="3">
    <source>
        <dbReference type="ARBA" id="ARBA00022448"/>
    </source>
</evidence>
<accession>A0ABY7BTS0</accession>
<comment type="subcellular location">
    <subcellularLocation>
        <location evidence="1 8">Cell membrane</location>
        <topology evidence="1 8">Multi-pass membrane protein</topology>
    </subcellularLocation>
</comment>
<keyword evidence="3 8" id="KW-0813">Transport</keyword>
<feature type="transmembrane region" description="Helical" evidence="9">
    <location>
        <begin position="54"/>
        <end position="80"/>
    </location>
</feature>
<keyword evidence="6 9" id="KW-1133">Transmembrane helix</keyword>
<dbReference type="Proteomes" id="UP001164727">
    <property type="component" value="Chromosome"/>
</dbReference>
<dbReference type="InterPro" id="IPR001626">
    <property type="entry name" value="ABC_TroCD"/>
</dbReference>
<feature type="transmembrane region" description="Helical" evidence="9">
    <location>
        <begin position="149"/>
        <end position="171"/>
    </location>
</feature>
<gene>
    <name evidence="10" type="primary">troC</name>
    <name evidence="10" type="ORF">RS022_09000</name>
</gene>
<feature type="transmembrane region" description="Helical" evidence="9">
    <location>
        <begin position="124"/>
        <end position="142"/>
    </location>
</feature>
<keyword evidence="5 8" id="KW-0812">Transmembrane</keyword>
<evidence type="ECO:0000256" key="7">
    <source>
        <dbReference type="ARBA" id="ARBA00023136"/>
    </source>
</evidence>
<name>A0ABY7BTS0_9MOLU</name>
<proteinExistence type="inferred from homology"/>
<dbReference type="PANTHER" id="PTHR30477:SF3">
    <property type="entry name" value="METAL TRANSPORT SYSTEM MEMBRANE PROTEIN CT_069-RELATED"/>
    <property type="match status" value="1"/>
</dbReference>
<dbReference type="EMBL" id="CP114006">
    <property type="protein sequence ID" value="WAN63687.1"/>
    <property type="molecule type" value="Genomic_DNA"/>
</dbReference>
<sequence>MEVIKRYSKIKSDTILSLILASFFGLGNVLIAYAQKGTNDCSIAVLEKFILGQIALISQTHVIMVSIITFLTILTIVFLWKELKIFTFDESFSQIIGFNNIILKLILNTLLIGLVIISLKITGIILTSAFLIMPGIIARYISDKLLTNIIIVSIISFLSSFIGIIISLNILNMPTGPIIIVVNTLFILLTCLFSPKYGVLKKFWKQKKYQNKIKKFKKLIHFYHKEEYDEFQKKDFFLFDEKYLTKKSKEIKITPKGINLVENLINGEI</sequence>
<feature type="transmembrane region" description="Helical" evidence="9">
    <location>
        <begin position="15"/>
        <end position="34"/>
    </location>
</feature>
<dbReference type="SUPFAM" id="SSF81345">
    <property type="entry name" value="ABC transporter involved in vitamin B12 uptake, BtuC"/>
    <property type="match status" value="1"/>
</dbReference>
<evidence type="ECO:0000256" key="1">
    <source>
        <dbReference type="ARBA" id="ARBA00004651"/>
    </source>
</evidence>
<evidence type="ECO:0000313" key="10">
    <source>
        <dbReference type="EMBL" id="WAN63687.1"/>
    </source>
</evidence>
<keyword evidence="11" id="KW-1185">Reference proteome</keyword>
<protein>
    <submittedName>
        <fullName evidence="10">Metal ABC transporter permease 2/2</fullName>
    </submittedName>
</protein>
<evidence type="ECO:0000256" key="8">
    <source>
        <dbReference type="RuleBase" id="RU003943"/>
    </source>
</evidence>
<organism evidence="10 11">
    <name type="scientific">Candidatus Phytoplasma rubi</name>
    <dbReference type="NCBI Taxonomy" id="399025"/>
    <lineage>
        <taxon>Bacteria</taxon>
        <taxon>Bacillati</taxon>
        <taxon>Mycoplasmatota</taxon>
        <taxon>Mollicutes</taxon>
        <taxon>Acholeplasmatales</taxon>
        <taxon>Acholeplasmataceae</taxon>
        <taxon>Candidatus Phytoplasma</taxon>
        <taxon>16SrV (Elm yellows group)</taxon>
    </lineage>
</organism>
<keyword evidence="7 9" id="KW-0472">Membrane</keyword>
<evidence type="ECO:0000256" key="9">
    <source>
        <dbReference type="SAM" id="Phobius"/>
    </source>
</evidence>
<feature type="transmembrane region" description="Helical" evidence="9">
    <location>
        <begin position="177"/>
        <end position="199"/>
    </location>
</feature>
<feature type="transmembrane region" description="Helical" evidence="9">
    <location>
        <begin position="101"/>
        <end position="118"/>
    </location>
</feature>